<name>S3T7B3_9GAMM</name>
<protein>
    <submittedName>
        <fullName evidence="1">Uncharacterized protein</fullName>
    </submittedName>
</protein>
<reference evidence="1 2" key="1">
    <citation type="submission" date="2013-06" db="EMBL/GenBank/DDBJ databases">
        <title>The Genome Sequence of Acinetobacter sp. NIPH 2036.</title>
        <authorList>
            <consortium name="The Broad Institute Genome Sequencing Platform"/>
            <consortium name="The Broad Institute Genome Sequencing Center for Infectious Disease"/>
            <person name="Cerqueira G."/>
            <person name="Feldgarden M."/>
            <person name="Courvalin P."/>
            <person name="Perichon B."/>
            <person name="Grillot-Courvalin C."/>
            <person name="Clermont D."/>
            <person name="Rocha E."/>
            <person name="Yoon E.-J."/>
            <person name="Nemec A."/>
            <person name="Young S.K."/>
            <person name="Zeng Q."/>
            <person name="Gargeya S."/>
            <person name="Fitzgerald M."/>
            <person name="Abouelleil A."/>
            <person name="Alvarado L."/>
            <person name="Berlin A.M."/>
            <person name="Chapman S.B."/>
            <person name="Dewar J."/>
            <person name="Goldberg J."/>
            <person name="Griggs A."/>
            <person name="Gujja S."/>
            <person name="Hansen M."/>
            <person name="Howarth C."/>
            <person name="Imamovic A."/>
            <person name="Larimer J."/>
            <person name="McCowan C."/>
            <person name="Murphy C."/>
            <person name="Pearson M."/>
            <person name="Priest M."/>
            <person name="Roberts A."/>
            <person name="Saif S."/>
            <person name="Shea T."/>
            <person name="Sykes S."/>
            <person name="Wortman J."/>
            <person name="Nusbaum C."/>
            <person name="Birren B."/>
        </authorList>
    </citation>
    <scope>NUCLEOTIDE SEQUENCE [LARGE SCALE GENOMIC DNA]</scope>
    <source>
        <strain evidence="1 2">NIPH 2036</strain>
    </source>
</reference>
<dbReference type="HOGENOM" id="CLU_2534999_0_0_6"/>
<dbReference type="Proteomes" id="UP000014559">
    <property type="component" value="Unassembled WGS sequence"/>
</dbReference>
<evidence type="ECO:0000313" key="2">
    <source>
        <dbReference type="Proteomes" id="UP000014559"/>
    </source>
</evidence>
<comment type="caution">
    <text evidence="1">The sequence shown here is derived from an EMBL/GenBank/DDBJ whole genome shotgun (WGS) entry which is preliminary data.</text>
</comment>
<gene>
    <name evidence="1" type="ORF">F907_01405</name>
</gene>
<dbReference type="Gene3D" id="3.60.60.10">
    <property type="entry name" value="Penicillin V Acylase, Chain A"/>
    <property type="match status" value="1"/>
</dbReference>
<accession>S3T7B3</accession>
<evidence type="ECO:0000313" key="1">
    <source>
        <dbReference type="EMBL" id="EPG37436.1"/>
    </source>
</evidence>
<dbReference type="PATRIC" id="fig|1217696.3.peg.1366"/>
<dbReference type="AlphaFoldDB" id="S3T7B3"/>
<dbReference type="EMBL" id="ATGK01000011">
    <property type="protein sequence ID" value="EPG37436.1"/>
    <property type="molecule type" value="Genomic_DNA"/>
</dbReference>
<sequence>MNVIKGIYVTREQCIDQSGNIKGDYTQWEIVRDHSNQVFYIATTASLGFWQVNFSDYQLGQNAQPQFAVISDAVQMPVLTAAT</sequence>
<organism evidence="1 2">
    <name type="scientific">Acinetobacter colistiniresistens</name>
    <dbReference type="NCBI Taxonomy" id="280145"/>
    <lineage>
        <taxon>Bacteria</taxon>
        <taxon>Pseudomonadati</taxon>
        <taxon>Pseudomonadota</taxon>
        <taxon>Gammaproteobacteria</taxon>
        <taxon>Moraxellales</taxon>
        <taxon>Moraxellaceae</taxon>
        <taxon>Acinetobacter</taxon>
    </lineage>
</organism>
<proteinExistence type="predicted"/>